<keyword evidence="3 6" id="KW-0863">Zinc-finger</keyword>
<dbReference type="GO" id="GO:0008270">
    <property type="term" value="F:zinc ion binding"/>
    <property type="evidence" value="ECO:0007669"/>
    <property type="project" value="UniProtKB-KW"/>
</dbReference>
<dbReference type="GO" id="GO:0005634">
    <property type="term" value="C:nucleus"/>
    <property type="evidence" value="ECO:0007669"/>
    <property type="project" value="UniProtKB-SubCell"/>
</dbReference>
<feature type="domain" description="C2H2-type" evidence="8">
    <location>
        <begin position="86"/>
        <end position="113"/>
    </location>
</feature>
<name>A0AAQ3QAJ2_9LILI</name>
<feature type="region of interest" description="Disordered" evidence="7">
    <location>
        <begin position="30"/>
        <end position="81"/>
    </location>
</feature>
<dbReference type="GO" id="GO:0009788">
    <property type="term" value="P:negative regulation of abscisic acid-activated signaling pathway"/>
    <property type="evidence" value="ECO:0007669"/>
    <property type="project" value="InterPro"/>
</dbReference>
<dbReference type="InterPro" id="IPR044246">
    <property type="entry name" value="ZFP3-like"/>
</dbReference>
<dbReference type="Proteomes" id="UP001327560">
    <property type="component" value="Chromosome 4"/>
</dbReference>
<dbReference type="AlphaFoldDB" id="A0AAQ3QAJ2"/>
<dbReference type="PANTHER" id="PTHR47287">
    <property type="entry name" value="C2H2 AND C2HC ZINC FINGERS SUPERFAMILY PROTEIN"/>
    <property type="match status" value="1"/>
</dbReference>
<dbReference type="EMBL" id="CP136893">
    <property type="protein sequence ID" value="WOL05556.1"/>
    <property type="molecule type" value="Genomic_DNA"/>
</dbReference>
<evidence type="ECO:0000256" key="7">
    <source>
        <dbReference type="SAM" id="MobiDB-lite"/>
    </source>
</evidence>
<dbReference type="InterPro" id="IPR036236">
    <property type="entry name" value="Znf_C2H2_sf"/>
</dbReference>
<accession>A0AAQ3QAJ2</accession>
<evidence type="ECO:0000256" key="3">
    <source>
        <dbReference type="ARBA" id="ARBA00022771"/>
    </source>
</evidence>
<proteinExistence type="predicted"/>
<feature type="compositionally biased region" description="Low complexity" evidence="7">
    <location>
        <begin position="54"/>
        <end position="64"/>
    </location>
</feature>
<evidence type="ECO:0000256" key="5">
    <source>
        <dbReference type="ARBA" id="ARBA00023242"/>
    </source>
</evidence>
<reference evidence="9 10" key="1">
    <citation type="submission" date="2023-10" db="EMBL/GenBank/DDBJ databases">
        <title>Chromosome-scale genome assembly provides insights into flower coloration mechanisms of Canna indica.</title>
        <authorList>
            <person name="Li C."/>
        </authorList>
    </citation>
    <scope>NUCLEOTIDE SEQUENCE [LARGE SCALE GENOMIC DNA]</scope>
    <source>
        <tissue evidence="9">Flower</tissue>
    </source>
</reference>
<evidence type="ECO:0000256" key="2">
    <source>
        <dbReference type="ARBA" id="ARBA00022723"/>
    </source>
</evidence>
<keyword evidence="10" id="KW-1185">Reference proteome</keyword>
<evidence type="ECO:0000313" key="9">
    <source>
        <dbReference type="EMBL" id="WOL05556.1"/>
    </source>
</evidence>
<comment type="subcellular location">
    <subcellularLocation>
        <location evidence="1">Nucleus</location>
    </subcellularLocation>
</comment>
<evidence type="ECO:0000256" key="6">
    <source>
        <dbReference type="PROSITE-ProRule" id="PRU00042"/>
    </source>
</evidence>
<dbReference type="InterPro" id="IPR013087">
    <property type="entry name" value="Znf_C2H2_type"/>
</dbReference>
<keyword evidence="2" id="KW-0479">Metal-binding</keyword>
<evidence type="ECO:0000313" key="10">
    <source>
        <dbReference type="Proteomes" id="UP001327560"/>
    </source>
</evidence>
<evidence type="ECO:0000259" key="8">
    <source>
        <dbReference type="PROSITE" id="PS50157"/>
    </source>
</evidence>
<sequence>MENSSIIIMEEEKKTAMVQEERRVLLDLSLSSSNDVSDKAPSSPPLHELNLIGSLASSSTSNSAHPPPTSGEKNAASPPAAEPRMFSCNYCRRKFYSSQALGGHQNAHKRERSLAKRGGVGFGYPGLPPLHAPYVAARHPPALGIHPHSSTIHKQQYVGMSAAAGLVDGRRGWMWPQAVSRQPPPAGVFYGGSGRAHVARLDEAAMQLVEDGGGDELTVEDESKLDLSLKL</sequence>
<dbReference type="PROSITE" id="PS50157">
    <property type="entry name" value="ZINC_FINGER_C2H2_2"/>
    <property type="match status" value="1"/>
</dbReference>
<gene>
    <name evidence="9" type="ORF">Cni_G14285</name>
</gene>
<protein>
    <submittedName>
        <fullName evidence="9">Zinc finger protein 1</fullName>
    </submittedName>
</protein>
<evidence type="ECO:0000256" key="1">
    <source>
        <dbReference type="ARBA" id="ARBA00004123"/>
    </source>
</evidence>
<keyword evidence="5" id="KW-0539">Nucleus</keyword>
<keyword evidence="4" id="KW-0862">Zinc</keyword>
<evidence type="ECO:0000256" key="4">
    <source>
        <dbReference type="ARBA" id="ARBA00022833"/>
    </source>
</evidence>
<dbReference type="Gene3D" id="3.30.160.60">
    <property type="entry name" value="Classic Zinc Finger"/>
    <property type="match status" value="1"/>
</dbReference>
<organism evidence="9 10">
    <name type="scientific">Canna indica</name>
    <name type="common">Indian-shot</name>
    <dbReference type="NCBI Taxonomy" id="4628"/>
    <lineage>
        <taxon>Eukaryota</taxon>
        <taxon>Viridiplantae</taxon>
        <taxon>Streptophyta</taxon>
        <taxon>Embryophyta</taxon>
        <taxon>Tracheophyta</taxon>
        <taxon>Spermatophyta</taxon>
        <taxon>Magnoliopsida</taxon>
        <taxon>Liliopsida</taxon>
        <taxon>Zingiberales</taxon>
        <taxon>Cannaceae</taxon>
        <taxon>Canna</taxon>
    </lineage>
</organism>
<dbReference type="SUPFAM" id="SSF57667">
    <property type="entry name" value="beta-beta-alpha zinc fingers"/>
    <property type="match status" value="1"/>
</dbReference>
<dbReference type="PANTHER" id="PTHR47287:SF15">
    <property type="entry name" value="ZINC FINGER PROTEIN 3-LIKE"/>
    <property type="match status" value="1"/>
</dbReference>
<dbReference type="PROSITE" id="PS00028">
    <property type="entry name" value="ZINC_FINGER_C2H2_1"/>
    <property type="match status" value="1"/>
</dbReference>